<evidence type="ECO:0000313" key="10">
    <source>
        <dbReference type="EMBL" id="ACN40917.1"/>
    </source>
</evidence>
<dbReference type="Pfam" id="PF13839">
    <property type="entry name" value="PC-Esterase"/>
    <property type="match status" value="1"/>
</dbReference>
<evidence type="ECO:0000256" key="3">
    <source>
        <dbReference type="ARBA" id="ARBA00022692"/>
    </source>
</evidence>
<dbReference type="GO" id="GO:0016020">
    <property type="term" value="C:membrane"/>
    <property type="evidence" value="ECO:0007669"/>
    <property type="project" value="UniProtKB-SubCell"/>
</dbReference>
<dbReference type="PANTHER" id="PTHR32285:SF155">
    <property type="entry name" value="PROTEIN TRICHOME BIREFRINGENCE-LIKE 36"/>
    <property type="match status" value="1"/>
</dbReference>
<dbReference type="AlphaFoldDB" id="C0PSX7"/>
<evidence type="ECO:0000259" key="8">
    <source>
        <dbReference type="Pfam" id="PF13839"/>
    </source>
</evidence>
<dbReference type="InterPro" id="IPR026057">
    <property type="entry name" value="TBL_C"/>
</dbReference>
<reference evidence="10" key="1">
    <citation type="submission" date="2009-02" db="EMBL/GenBank/DDBJ databases">
        <title>Full length sequence-verified cDNA sequences from Sitka spruce (Picea sitchensis).</title>
        <authorList>
            <person name="Reid K.E."/>
            <person name="Liao N."/>
            <person name="Ralph S."/>
            <person name="Kolosova N."/>
            <person name="Oddy C."/>
            <person name="Moore R."/>
            <person name="Mayo M."/>
            <person name="Wagner S."/>
            <person name="King J."/>
            <person name="Yanchuk A."/>
            <person name="Holt R."/>
            <person name="Jones S."/>
            <person name="Marra M."/>
            <person name="Ritland C.E."/>
            <person name="Ritland K."/>
            <person name="Bohlmann J."/>
        </authorList>
    </citation>
    <scope>NUCLEOTIDE SEQUENCE</scope>
    <source>
        <tissue evidence="10">Bark</tissue>
    </source>
</reference>
<dbReference type="GO" id="GO:0005794">
    <property type="term" value="C:Golgi apparatus"/>
    <property type="evidence" value="ECO:0007669"/>
    <property type="project" value="TreeGrafter"/>
</dbReference>
<dbReference type="EMBL" id="BT071458">
    <property type="protein sequence ID" value="ACN40917.1"/>
    <property type="molecule type" value="mRNA"/>
</dbReference>
<accession>C0PSX7</accession>
<dbReference type="InterPro" id="IPR029962">
    <property type="entry name" value="TBL"/>
</dbReference>
<sequence length="437" mass="49887">MVSSVSFILALTSIACLLAMENEYAYSSSEENKDFEINTSNGIDGHLVVSPIVAEDLRRSVMEKVSSVEDTPHGEIAAEMMDSVHLNLNHSMLNVGENKADTTKCNLFSGTWVRDASYPLFLGAQCPYVDSKATCRQNGRPDSDYEKWRWQPSGCSIPSFNARDMLERLRGKRLMFVGDSISQSQWESMVCMLQAVIPSNKKTMISQSSLTIFKALDYSASVEFFWAPFLVQLRTDSQNKRILYLDSMESNGIYWQGIDVLVFESSHWWQHQRWDLIMDGNKPDPNMDPMVAYKKALMTWTKWISANIDPKRSLVFFSTTSPKHYDPREWSETNVYHCYNQTGPVQFEGFRPPVPPQVLIVKEVVESMSFPVTLMDITGLSQFRKDGHPSIYSSVLSNEEKKHPEKFGDCSHWCLPGVPDTWNELLYVTLLFMGFTK</sequence>
<evidence type="ECO:0000256" key="4">
    <source>
        <dbReference type="ARBA" id="ARBA00022968"/>
    </source>
</evidence>
<evidence type="ECO:0000259" key="9">
    <source>
        <dbReference type="Pfam" id="PF14416"/>
    </source>
</evidence>
<evidence type="ECO:0000256" key="6">
    <source>
        <dbReference type="ARBA" id="ARBA00023136"/>
    </source>
</evidence>
<dbReference type="OMA" id="HWWTHSE"/>
<protein>
    <submittedName>
        <fullName evidence="10">Uncharacterized protein</fullName>
    </submittedName>
</protein>
<feature type="chain" id="PRO_5002901902" evidence="7">
    <location>
        <begin position="20"/>
        <end position="437"/>
    </location>
</feature>
<proteinExistence type="evidence at transcript level"/>
<comment type="subcellular location">
    <subcellularLocation>
        <location evidence="1">Membrane</location>
        <topology evidence="1">Single-pass membrane protein</topology>
    </subcellularLocation>
</comment>
<organism evidence="10">
    <name type="scientific">Picea sitchensis</name>
    <name type="common">Sitka spruce</name>
    <name type="synonym">Pinus sitchensis</name>
    <dbReference type="NCBI Taxonomy" id="3332"/>
    <lineage>
        <taxon>Eukaryota</taxon>
        <taxon>Viridiplantae</taxon>
        <taxon>Streptophyta</taxon>
        <taxon>Embryophyta</taxon>
        <taxon>Tracheophyta</taxon>
        <taxon>Spermatophyta</taxon>
        <taxon>Pinopsida</taxon>
        <taxon>Pinidae</taxon>
        <taxon>Conifers I</taxon>
        <taxon>Pinales</taxon>
        <taxon>Pinaceae</taxon>
        <taxon>Picea</taxon>
    </lineage>
</organism>
<evidence type="ECO:0000256" key="1">
    <source>
        <dbReference type="ARBA" id="ARBA00004167"/>
    </source>
</evidence>
<dbReference type="GO" id="GO:0016413">
    <property type="term" value="F:O-acetyltransferase activity"/>
    <property type="evidence" value="ECO:0007669"/>
    <property type="project" value="InterPro"/>
</dbReference>
<feature type="domain" description="Trichome birefringence-like C-terminal" evidence="8">
    <location>
        <begin position="157"/>
        <end position="427"/>
    </location>
</feature>
<evidence type="ECO:0000256" key="7">
    <source>
        <dbReference type="SAM" id="SignalP"/>
    </source>
</evidence>
<name>C0PSX7_PICSI</name>
<keyword evidence="3" id="KW-0812">Transmembrane</keyword>
<evidence type="ECO:0000256" key="5">
    <source>
        <dbReference type="ARBA" id="ARBA00022989"/>
    </source>
</evidence>
<evidence type="ECO:0000256" key="2">
    <source>
        <dbReference type="ARBA" id="ARBA00007727"/>
    </source>
</evidence>
<feature type="domain" description="Trichome birefringence-like N-terminal" evidence="9">
    <location>
        <begin position="104"/>
        <end position="156"/>
    </location>
</feature>
<dbReference type="PANTHER" id="PTHR32285">
    <property type="entry name" value="PROTEIN TRICHOME BIREFRINGENCE-LIKE 9-RELATED"/>
    <property type="match status" value="1"/>
</dbReference>
<dbReference type="InterPro" id="IPR025846">
    <property type="entry name" value="TBL_N"/>
</dbReference>
<keyword evidence="6" id="KW-0472">Membrane</keyword>
<comment type="similarity">
    <text evidence="2">Belongs to the PC-esterase family. TBL subfamily.</text>
</comment>
<feature type="signal peptide" evidence="7">
    <location>
        <begin position="1"/>
        <end position="19"/>
    </location>
</feature>
<keyword evidence="4" id="KW-0735">Signal-anchor</keyword>
<dbReference type="Pfam" id="PF14416">
    <property type="entry name" value="PMR5N"/>
    <property type="match status" value="1"/>
</dbReference>
<keyword evidence="7" id="KW-0732">Signal</keyword>
<keyword evidence="5" id="KW-1133">Transmembrane helix</keyword>